<reference evidence="4 5" key="1">
    <citation type="submission" date="2019-04" db="EMBL/GenBank/DDBJ databases">
        <authorList>
            <person name="Yang Y."/>
            <person name="Wei D."/>
        </authorList>
    </citation>
    <scope>NUCLEOTIDE SEQUENCE [LARGE SCALE GENOMIC DNA]</scope>
    <source>
        <strain evidence="4 5">L-1-4w-11</strain>
    </source>
</reference>
<dbReference type="Gene3D" id="3.40.50.300">
    <property type="entry name" value="P-loop containing nucleotide triphosphate hydrolases"/>
    <property type="match status" value="1"/>
</dbReference>
<organism evidence="4 5">
    <name type="scientific">Sphingomonas baiyangensis</name>
    <dbReference type="NCBI Taxonomy" id="2572576"/>
    <lineage>
        <taxon>Bacteria</taxon>
        <taxon>Pseudomonadati</taxon>
        <taxon>Pseudomonadota</taxon>
        <taxon>Alphaproteobacteria</taxon>
        <taxon>Sphingomonadales</taxon>
        <taxon>Sphingomonadaceae</taxon>
        <taxon>Sphingomonas</taxon>
    </lineage>
</organism>
<feature type="domain" description="Rad50/SbcC-type AAA" evidence="3">
    <location>
        <begin position="5"/>
        <end position="224"/>
    </location>
</feature>
<dbReference type="GO" id="GO:0006302">
    <property type="term" value="P:double-strand break repair"/>
    <property type="evidence" value="ECO:0007669"/>
    <property type="project" value="InterPro"/>
</dbReference>
<feature type="coiled-coil region" evidence="1">
    <location>
        <begin position="212"/>
        <end position="316"/>
    </location>
</feature>
<evidence type="ECO:0000259" key="3">
    <source>
        <dbReference type="Pfam" id="PF13476"/>
    </source>
</evidence>
<dbReference type="Pfam" id="PF13476">
    <property type="entry name" value="AAA_23"/>
    <property type="match status" value="1"/>
</dbReference>
<proteinExistence type="predicted"/>
<evidence type="ECO:0000256" key="1">
    <source>
        <dbReference type="SAM" id="Coils"/>
    </source>
</evidence>
<accession>A0A4U1L389</accession>
<evidence type="ECO:0000313" key="4">
    <source>
        <dbReference type="EMBL" id="TKD50545.1"/>
    </source>
</evidence>
<dbReference type="Proteomes" id="UP000309138">
    <property type="component" value="Unassembled WGS sequence"/>
</dbReference>
<dbReference type="RefSeq" id="WP_136942488.1">
    <property type="nucleotide sequence ID" value="NZ_SWKR01000002.1"/>
</dbReference>
<sequence>MKITRLQAENFKKLRAIEIIPGDGAVVPIRGKNAQGKTSVLDAIQAALGGRSVMPKKPVRSGEEEGAIRIELDAGAMVIRRTFDAEGGGQIVVESAEGARFPSPQKMLDTLYASVAFDPLAFTREKPEEQYRLLRKLVKLEIDPEALEKLTAAEYAERRDVNRDLKAAQMTLDQMPVHEGVPAEPVDEATLDAKIAEAAEHNAMLERRRANREQFQAAIERNRARAVELREEAARLIEQAEAFEAQAEGDVKKLAEAEVLPEPIDVADVQRALAEVRETNRKVQAARVRRAQVKLVENLRAKADALTAKMDSRTKQIADAFAKAEMPVAGLSFAEGVVLFNGEPFDQASSAEQLRVSTAIGMAGNPKLRVMLVRDGSLLDEEGEKMLAEMAEAHGFQLWVEAVDSSGKVGIVMEDGAIAGAPTPEPIDTGRRRKKSAEDGEPDPAASPLDGQGEEVSSPAASSPAPTPRVAESLFGDD</sequence>
<dbReference type="InterPro" id="IPR038729">
    <property type="entry name" value="Rad50/SbcC_AAA"/>
</dbReference>
<comment type="caution">
    <text evidence="4">The sequence shown here is derived from an EMBL/GenBank/DDBJ whole genome shotgun (WGS) entry which is preliminary data.</text>
</comment>
<gene>
    <name evidence="4" type="ORF">FBR43_07050</name>
</gene>
<dbReference type="InterPro" id="IPR027417">
    <property type="entry name" value="P-loop_NTPase"/>
</dbReference>
<dbReference type="AlphaFoldDB" id="A0A4U1L389"/>
<dbReference type="GO" id="GO:0016887">
    <property type="term" value="F:ATP hydrolysis activity"/>
    <property type="evidence" value="ECO:0007669"/>
    <property type="project" value="InterPro"/>
</dbReference>
<protein>
    <recommendedName>
        <fullName evidence="3">Rad50/SbcC-type AAA domain-containing protein</fullName>
    </recommendedName>
</protein>
<keyword evidence="5" id="KW-1185">Reference proteome</keyword>
<feature type="region of interest" description="Disordered" evidence="2">
    <location>
        <begin position="415"/>
        <end position="478"/>
    </location>
</feature>
<name>A0A4U1L389_9SPHN</name>
<dbReference type="EMBL" id="SWKR01000002">
    <property type="protein sequence ID" value="TKD50545.1"/>
    <property type="molecule type" value="Genomic_DNA"/>
</dbReference>
<keyword evidence="1" id="KW-0175">Coiled coil</keyword>
<evidence type="ECO:0000313" key="5">
    <source>
        <dbReference type="Proteomes" id="UP000309138"/>
    </source>
</evidence>
<evidence type="ECO:0000256" key="2">
    <source>
        <dbReference type="SAM" id="MobiDB-lite"/>
    </source>
</evidence>
<dbReference type="SUPFAM" id="SSF52540">
    <property type="entry name" value="P-loop containing nucleoside triphosphate hydrolases"/>
    <property type="match status" value="1"/>
</dbReference>
<dbReference type="OrthoDB" id="9791904at2"/>